<evidence type="ECO:0000313" key="2">
    <source>
        <dbReference type="EMBL" id="SDK91136.1"/>
    </source>
</evidence>
<evidence type="ECO:0000313" key="3">
    <source>
        <dbReference type="Proteomes" id="UP000198718"/>
    </source>
</evidence>
<proteinExistence type="predicted"/>
<gene>
    <name evidence="2" type="ORF">SAMN05660472_02228</name>
</gene>
<protein>
    <recommendedName>
        <fullName evidence="1">DUF6305 domain-containing protein</fullName>
    </recommendedName>
</protein>
<dbReference type="RefSeq" id="WP_090553767.1">
    <property type="nucleotide sequence ID" value="NZ_FNFP01000005.1"/>
</dbReference>
<dbReference type="Pfam" id="PF19823">
    <property type="entry name" value="DUF6305"/>
    <property type="match status" value="1"/>
</dbReference>
<name>A0A1G9FRT4_9FIRM</name>
<keyword evidence="3" id="KW-1185">Reference proteome</keyword>
<dbReference type="InterPro" id="IPR046272">
    <property type="entry name" value="DUF6305"/>
</dbReference>
<feature type="domain" description="DUF6305" evidence="1">
    <location>
        <begin position="43"/>
        <end position="196"/>
    </location>
</feature>
<sequence>MKKIIMIMLVVLICINILACGSEKPQEATDSISIQDITEAMAETPVLLTSAGQSADFDIAKTLMDKTGIDYEGNATITAGQLNNQATLMVAVGGSSKGLGAAGIDADDELKRVTEVIAKAKEDGMTIIALHIGGEGRRGTLSDRFINAVLPESDYIIAVATGDTDGLMSNIAVNNGIPMAKVDTIGEVIGILTKTFK</sequence>
<organism evidence="2 3">
    <name type="scientific">Natronincola ferrireducens</name>
    <dbReference type="NCBI Taxonomy" id="393762"/>
    <lineage>
        <taxon>Bacteria</taxon>
        <taxon>Bacillati</taxon>
        <taxon>Bacillota</taxon>
        <taxon>Clostridia</taxon>
        <taxon>Peptostreptococcales</taxon>
        <taxon>Natronincolaceae</taxon>
        <taxon>Natronincola</taxon>
    </lineage>
</organism>
<reference evidence="2 3" key="1">
    <citation type="submission" date="2016-10" db="EMBL/GenBank/DDBJ databases">
        <authorList>
            <person name="de Groot N.N."/>
        </authorList>
    </citation>
    <scope>NUCLEOTIDE SEQUENCE [LARGE SCALE GENOMIC DNA]</scope>
    <source>
        <strain evidence="2 3">DSM 18346</strain>
    </source>
</reference>
<accession>A0A1G9FRT4</accession>
<dbReference type="AlphaFoldDB" id="A0A1G9FRT4"/>
<dbReference type="STRING" id="393762.SAMN05660472_02228"/>
<dbReference type="EMBL" id="FNFP01000005">
    <property type="protein sequence ID" value="SDK91136.1"/>
    <property type="molecule type" value="Genomic_DNA"/>
</dbReference>
<evidence type="ECO:0000259" key="1">
    <source>
        <dbReference type="Pfam" id="PF19823"/>
    </source>
</evidence>
<dbReference type="OrthoDB" id="1922448at2"/>
<dbReference type="Proteomes" id="UP000198718">
    <property type="component" value="Unassembled WGS sequence"/>
</dbReference>